<dbReference type="PANTHER" id="PTHR30572:SF4">
    <property type="entry name" value="ABC TRANSPORTER PERMEASE YTRF"/>
    <property type="match status" value="1"/>
</dbReference>
<dbReference type="RefSeq" id="WP_322937462.1">
    <property type="nucleotide sequence ID" value="NZ_CP141059.1"/>
</dbReference>
<dbReference type="Pfam" id="PF02687">
    <property type="entry name" value="FtsX"/>
    <property type="match status" value="2"/>
</dbReference>
<feature type="domain" description="MacB-like periplasmic core" evidence="9">
    <location>
        <begin position="20"/>
        <end position="236"/>
    </location>
</feature>
<feature type="domain" description="ABC3 transporter permease C-terminal" evidence="8">
    <location>
        <begin position="271"/>
        <end position="390"/>
    </location>
</feature>
<evidence type="ECO:0000256" key="1">
    <source>
        <dbReference type="ARBA" id="ARBA00004651"/>
    </source>
</evidence>
<feature type="transmembrane region" description="Helical" evidence="7">
    <location>
        <begin position="315"/>
        <end position="341"/>
    </location>
</feature>
<reference evidence="11" key="1">
    <citation type="submission" date="2023-12" db="EMBL/GenBank/DDBJ databases">
        <title>Novel species in genus Nocardioides.</title>
        <authorList>
            <person name="Zhou H."/>
        </authorList>
    </citation>
    <scope>NUCLEOTIDE SEQUENCE [LARGE SCALE GENOMIC DNA]</scope>
    <source>
        <strain evidence="11">HM61</strain>
    </source>
</reference>
<evidence type="ECO:0000256" key="7">
    <source>
        <dbReference type="SAM" id="Phobius"/>
    </source>
</evidence>
<evidence type="ECO:0000313" key="10">
    <source>
        <dbReference type="EMBL" id="WQQ26584.1"/>
    </source>
</evidence>
<accession>A0ABZ0ZRT5</accession>
<proteinExistence type="inferred from homology"/>
<feature type="transmembrane region" description="Helical" evidence="7">
    <location>
        <begin position="409"/>
        <end position="426"/>
    </location>
</feature>
<evidence type="ECO:0000313" key="11">
    <source>
        <dbReference type="Proteomes" id="UP001327225"/>
    </source>
</evidence>
<feature type="transmembrane region" description="Helical" evidence="7">
    <location>
        <begin position="721"/>
        <end position="739"/>
    </location>
</feature>
<feature type="transmembrane region" description="Helical" evidence="7">
    <location>
        <begin position="16"/>
        <end position="37"/>
    </location>
</feature>
<evidence type="ECO:0000259" key="9">
    <source>
        <dbReference type="Pfam" id="PF12704"/>
    </source>
</evidence>
<dbReference type="EMBL" id="CP141059">
    <property type="protein sequence ID" value="WQQ26584.1"/>
    <property type="molecule type" value="Genomic_DNA"/>
</dbReference>
<dbReference type="Proteomes" id="UP001327225">
    <property type="component" value="Chromosome"/>
</dbReference>
<feature type="transmembrane region" description="Helical" evidence="7">
    <location>
        <begin position="491"/>
        <end position="511"/>
    </location>
</feature>
<evidence type="ECO:0000259" key="8">
    <source>
        <dbReference type="Pfam" id="PF02687"/>
    </source>
</evidence>
<dbReference type="Pfam" id="PF12704">
    <property type="entry name" value="MacB_PCD"/>
    <property type="match status" value="1"/>
</dbReference>
<dbReference type="InterPro" id="IPR025857">
    <property type="entry name" value="MacB_PCD"/>
</dbReference>
<comment type="subcellular location">
    <subcellularLocation>
        <location evidence="1">Cell membrane</location>
        <topology evidence="1">Multi-pass membrane protein</topology>
    </subcellularLocation>
</comment>
<keyword evidence="2" id="KW-1003">Cell membrane</keyword>
<comment type="similarity">
    <text evidence="6">Belongs to the ABC-4 integral membrane protein family.</text>
</comment>
<keyword evidence="11" id="KW-1185">Reference proteome</keyword>
<feature type="transmembrane region" description="Helical" evidence="7">
    <location>
        <begin position="774"/>
        <end position="798"/>
    </location>
</feature>
<evidence type="ECO:0000256" key="6">
    <source>
        <dbReference type="ARBA" id="ARBA00038076"/>
    </source>
</evidence>
<name>A0ABZ0ZRT5_9ACTN</name>
<evidence type="ECO:0000256" key="5">
    <source>
        <dbReference type="ARBA" id="ARBA00023136"/>
    </source>
</evidence>
<protein>
    <submittedName>
        <fullName evidence="10">ABC transporter permease</fullName>
    </submittedName>
</protein>
<feature type="domain" description="ABC3 transporter permease C-terminal" evidence="8">
    <location>
        <begin position="725"/>
        <end position="838"/>
    </location>
</feature>
<keyword evidence="3 7" id="KW-0812">Transmembrane</keyword>
<sequence>MLTLAVSLMRRRVGSLLGAGAAVGIAAVLIMSCGILLESALKSAVPVERLEGASVVVQADPTMTSGGEAGLTVLLPERPRVDAGLALRLDNLPDVSRAVADRSFDVGIEFLSGDPVGGSADGVTTGHGWSSAALTPYQLDEGRRPTGSTEMVLGQSEASTLAAEVGDRLRVAGPTSQRVYTVVGIASTSAPVTDTQIFFRDDVAEALSGTDDRVDLIGIVTADGVSPAATADRVAEVLPEDLRVLTGDERGEAESHGGAISREDIVAGLTMFGVLAAFVSIFVVASAFALSIHGRHRELALLRAIGTTRGQLRRLVAAEALVLAVAASAVAAPMAVGFAALERWFFVRVGLLPEGVSLTVGWLPFVVGLLAAVLTTQLAARASARRASRVRPTEALRDAAVQPRRTPRVQVLAGLVLAGLGVWVLVDSVAKIDSGGADTAALASAIWMVSAAFLAPVLARPFTALVGIPVRLFGKASGLLARVSTRTNVRRVASVATPVMLTVALAGTVLVSKTTLQQSGEDDSAARTTADLVVRTDDGSPVPRTVSQATSGLEGVEASSGTLTTSVVANDGDNLHLLPALAVDPRTIDRVMDLDVTGGSLTDLRGNTLAVREGARPALGEIGDRVEIHLGDGTPVTLRIAATYARGLGFADVVIPRGLVAGHTTRANDDAVLVRLRDGADPGAVAERIERLDAAPATDLHVLTRAEYLESLADDAAERNVGLYLLLGIVLLFCGLAIVNTLGMAIGQRGEEFALLGLLGASRRQIIRMVRTETMIVVAFGATLGVLVAAPTVAVLSYSLTGDLAPAAPMPLYVGGGATLLLVALMAGSLPARRAVRLHSSGVIERMS</sequence>
<feature type="transmembrane region" description="Helical" evidence="7">
    <location>
        <begin position="446"/>
        <end position="470"/>
    </location>
</feature>
<evidence type="ECO:0000256" key="3">
    <source>
        <dbReference type="ARBA" id="ARBA00022692"/>
    </source>
</evidence>
<feature type="transmembrane region" description="Helical" evidence="7">
    <location>
        <begin position="265"/>
        <end position="294"/>
    </location>
</feature>
<feature type="transmembrane region" description="Helical" evidence="7">
    <location>
        <begin position="810"/>
        <end position="830"/>
    </location>
</feature>
<evidence type="ECO:0000256" key="2">
    <source>
        <dbReference type="ARBA" id="ARBA00022475"/>
    </source>
</evidence>
<keyword evidence="5 7" id="KW-0472">Membrane</keyword>
<gene>
    <name evidence="10" type="ORF">SHK19_21840</name>
</gene>
<evidence type="ECO:0000256" key="4">
    <source>
        <dbReference type="ARBA" id="ARBA00022989"/>
    </source>
</evidence>
<keyword evidence="4 7" id="KW-1133">Transmembrane helix</keyword>
<feature type="transmembrane region" description="Helical" evidence="7">
    <location>
        <begin position="361"/>
        <end position="380"/>
    </location>
</feature>
<organism evidence="10 11">
    <name type="scientific">Nocardioides bizhenqiangii</name>
    <dbReference type="NCBI Taxonomy" id="3095076"/>
    <lineage>
        <taxon>Bacteria</taxon>
        <taxon>Bacillati</taxon>
        <taxon>Actinomycetota</taxon>
        <taxon>Actinomycetes</taxon>
        <taxon>Propionibacteriales</taxon>
        <taxon>Nocardioidaceae</taxon>
        <taxon>Nocardioides</taxon>
    </lineage>
</organism>
<dbReference type="InterPro" id="IPR050250">
    <property type="entry name" value="Macrolide_Exporter_MacB"/>
</dbReference>
<dbReference type="InterPro" id="IPR003838">
    <property type="entry name" value="ABC3_permease_C"/>
</dbReference>
<dbReference type="PANTHER" id="PTHR30572">
    <property type="entry name" value="MEMBRANE COMPONENT OF TRANSPORTER-RELATED"/>
    <property type="match status" value="1"/>
</dbReference>